<dbReference type="EMBL" id="MGER01000023">
    <property type="protein sequence ID" value="OGL88586.1"/>
    <property type="molecule type" value="Genomic_DNA"/>
</dbReference>
<protein>
    <submittedName>
        <fullName evidence="1">Uncharacterized protein</fullName>
    </submittedName>
</protein>
<organism evidence="1 2">
    <name type="scientific">Candidatus Uhrbacteria bacterium RIFCSPLOWO2_02_FULL_49_11</name>
    <dbReference type="NCBI Taxonomy" id="1802409"/>
    <lineage>
        <taxon>Bacteria</taxon>
        <taxon>Candidatus Uhriibacteriota</taxon>
    </lineage>
</organism>
<gene>
    <name evidence="1" type="ORF">A3I42_02390</name>
</gene>
<comment type="caution">
    <text evidence="1">The sequence shown here is derived from an EMBL/GenBank/DDBJ whole genome shotgun (WGS) entry which is preliminary data.</text>
</comment>
<sequence>MSLQSSPQSNSDTNQSDDGFVQLGIFIDDLLKKANLWDVSEETRDMFRIQMFEQVIDRLGVITLQHMDGESLADYASRTKDKEMEPAELVQFYQDHIPNFVNIMHQAVEEYGKEFMQNSTQLDKAAQSASTPV</sequence>
<proteinExistence type="predicted"/>
<evidence type="ECO:0000313" key="1">
    <source>
        <dbReference type="EMBL" id="OGL88586.1"/>
    </source>
</evidence>
<accession>A0A1F7VDI4</accession>
<evidence type="ECO:0000313" key="2">
    <source>
        <dbReference type="Proteomes" id="UP000178264"/>
    </source>
</evidence>
<dbReference type="Proteomes" id="UP000178264">
    <property type="component" value="Unassembled WGS sequence"/>
</dbReference>
<name>A0A1F7VDI4_9BACT</name>
<dbReference type="AlphaFoldDB" id="A0A1F7VDI4"/>
<reference evidence="1 2" key="1">
    <citation type="journal article" date="2016" name="Nat. Commun.">
        <title>Thousands of microbial genomes shed light on interconnected biogeochemical processes in an aquifer system.</title>
        <authorList>
            <person name="Anantharaman K."/>
            <person name="Brown C.T."/>
            <person name="Hug L.A."/>
            <person name="Sharon I."/>
            <person name="Castelle C.J."/>
            <person name="Probst A.J."/>
            <person name="Thomas B.C."/>
            <person name="Singh A."/>
            <person name="Wilkins M.J."/>
            <person name="Karaoz U."/>
            <person name="Brodie E.L."/>
            <person name="Williams K.H."/>
            <person name="Hubbard S.S."/>
            <person name="Banfield J.F."/>
        </authorList>
    </citation>
    <scope>NUCLEOTIDE SEQUENCE [LARGE SCALE GENOMIC DNA]</scope>
</reference>